<proteinExistence type="predicted"/>
<comment type="caution">
    <text evidence="2">The sequence shown here is derived from an EMBL/GenBank/DDBJ whole genome shotgun (WGS) entry which is preliminary data.</text>
</comment>
<evidence type="ECO:0000313" key="3">
    <source>
        <dbReference type="Proteomes" id="UP001153365"/>
    </source>
</evidence>
<evidence type="ECO:0000256" key="1">
    <source>
        <dbReference type="SAM" id="MobiDB-lite"/>
    </source>
</evidence>
<dbReference type="EMBL" id="CALTRL010000438">
    <property type="protein sequence ID" value="CAH7668093.1"/>
    <property type="molecule type" value="Genomic_DNA"/>
</dbReference>
<organism evidence="2 3">
    <name type="scientific">Phakopsora pachyrhizi</name>
    <name type="common">Asian soybean rust disease fungus</name>
    <dbReference type="NCBI Taxonomy" id="170000"/>
    <lineage>
        <taxon>Eukaryota</taxon>
        <taxon>Fungi</taxon>
        <taxon>Dikarya</taxon>
        <taxon>Basidiomycota</taxon>
        <taxon>Pucciniomycotina</taxon>
        <taxon>Pucciniomycetes</taxon>
        <taxon>Pucciniales</taxon>
        <taxon>Phakopsoraceae</taxon>
        <taxon>Phakopsora</taxon>
    </lineage>
</organism>
<sequence>MLPDSSPLSNTVSPPPRSSESTPLSPKVFSPISRLPSEIGPAPSPHPLSPRFKVTGYRSDSNEPMPKVKGYTVVCQYAMFCCRCQASGSVCCKATVERSQRCESCQVSKRRCKFPSGRAFAKGPLVYCNPDLKIYGHEFPISDDPASDYDSGVISTAPSGRKGLMKAVGIPNGGIPITADGWTNHEGKVRALITTWLRPQQAATLINSPAHSSDLSPGAHLAQNLHAQSVVIMLKNEIISKLKQTTV</sequence>
<reference evidence="2" key="1">
    <citation type="submission" date="2022-06" db="EMBL/GenBank/DDBJ databases">
        <authorList>
            <consortium name="SYNGENTA / RWTH Aachen University"/>
        </authorList>
    </citation>
    <scope>NUCLEOTIDE SEQUENCE</scope>
</reference>
<protein>
    <recommendedName>
        <fullName evidence="4">Zn(2)-C6 fungal-type domain-containing protein</fullName>
    </recommendedName>
</protein>
<accession>A0AAV0AI64</accession>
<evidence type="ECO:0000313" key="2">
    <source>
        <dbReference type="EMBL" id="CAH7668093.1"/>
    </source>
</evidence>
<dbReference type="Proteomes" id="UP001153365">
    <property type="component" value="Unassembled WGS sequence"/>
</dbReference>
<dbReference type="AlphaFoldDB" id="A0AAV0AI64"/>
<gene>
    <name evidence="2" type="ORF">PPACK8108_LOCUS2567</name>
</gene>
<feature type="compositionally biased region" description="Polar residues" evidence="1">
    <location>
        <begin position="1"/>
        <end position="24"/>
    </location>
</feature>
<keyword evidence="3" id="KW-1185">Reference proteome</keyword>
<feature type="region of interest" description="Disordered" evidence="1">
    <location>
        <begin position="1"/>
        <end position="51"/>
    </location>
</feature>
<evidence type="ECO:0008006" key="4">
    <source>
        <dbReference type="Google" id="ProtNLM"/>
    </source>
</evidence>
<name>A0AAV0AI64_PHAPC</name>